<sequence length="124" mass="14140">MRQVTSVERTEVGRNLLQIFNLYNVVLIFFTLLMTWAFQSSVLVRVMPRYLIDLEKGTGSFPTRMTDVFSGRMTLRYLALPIIIALVLALLSKRSFDSAQDLIDSISALMSLIHSFILFGGQWC</sequence>
<keyword evidence="1" id="KW-0812">Transmembrane</keyword>
<gene>
    <name evidence="2" type="ORF">LPLAT_LOCUS11755</name>
</gene>
<feature type="transmembrane region" description="Helical" evidence="1">
    <location>
        <begin position="74"/>
        <end position="91"/>
    </location>
</feature>
<keyword evidence="3" id="KW-1185">Reference proteome</keyword>
<dbReference type="AlphaFoldDB" id="A0AAV2MZI9"/>
<evidence type="ECO:0000313" key="3">
    <source>
        <dbReference type="Proteomes" id="UP001497644"/>
    </source>
</evidence>
<name>A0AAV2MZI9_9HYME</name>
<evidence type="ECO:0000313" key="2">
    <source>
        <dbReference type="EMBL" id="CAL1672793.1"/>
    </source>
</evidence>
<feature type="transmembrane region" description="Helical" evidence="1">
    <location>
        <begin position="20"/>
        <end position="38"/>
    </location>
</feature>
<dbReference type="Proteomes" id="UP001497644">
    <property type="component" value="Unassembled WGS sequence"/>
</dbReference>
<dbReference type="EMBL" id="CAXIPU020000951">
    <property type="protein sequence ID" value="CAL1672793.1"/>
    <property type="molecule type" value="Genomic_DNA"/>
</dbReference>
<protein>
    <submittedName>
        <fullName evidence="2">Uncharacterized protein</fullName>
    </submittedName>
</protein>
<reference evidence="2" key="1">
    <citation type="submission" date="2024-04" db="EMBL/GenBank/DDBJ databases">
        <authorList>
            <consortium name="Molecular Ecology Group"/>
        </authorList>
    </citation>
    <scope>NUCLEOTIDE SEQUENCE</scope>
</reference>
<accession>A0AAV2MZI9</accession>
<proteinExistence type="predicted"/>
<comment type="caution">
    <text evidence="2">The sequence shown here is derived from an EMBL/GenBank/DDBJ whole genome shotgun (WGS) entry which is preliminary data.</text>
</comment>
<keyword evidence="1" id="KW-1133">Transmembrane helix</keyword>
<organism evidence="2 3">
    <name type="scientific">Lasius platythorax</name>
    <dbReference type="NCBI Taxonomy" id="488582"/>
    <lineage>
        <taxon>Eukaryota</taxon>
        <taxon>Metazoa</taxon>
        <taxon>Ecdysozoa</taxon>
        <taxon>Arthropoda</taxon>
        <taxon>Hexapoda</taxon>
        <taxon>Insecta</taxon>
        <taxon>Pterygota</taxon>
        <taxon>Neoptera</taxon>
        <taxon>Endopterygota</taxon>
        <taxon>Hymenoptera</taxon>
        <taxon>Apocrita</taxon>
        <taxon>Aculeata</taxon>
        <taxon>Formicoidea</taxon>
        <taxon>Formicidae</taxon>
        <taxon>Formicinae</taxon>
        <taxon>Lasius</taxon>
        <taxon>Lasius</taxon>
    </lineage>
</organism>
<keyword evidence="1" id="KW-0472">Membrane</keyword>
<evidence type="ECO:0000256" key="1">
    <source>
        <dbReference type="SAM" id="Phobius"/>
    </source>
</evidence>